<evidence type="ECO:0000313" key="1">
    <source>
        <dbReference type="EMBL" id="GFN97655.1"/>
    </source>
</evidence>
<evidence type="ECO:0000313" key="2">
    <source>
        <dbReference type="Proteomes" id="UP000735302"/>
    </source>
</evidence>
<comment type="caution">
    <text evidence="1">The sequence shown here is derived from an EMBL/GenBank/DDBJ whole genome shotgun (WGS) entry which is preliminary data.</text>
</comment>
<dbReference type="Proteomes" id="UP000735302">
    <property type="component" value="Unassembled WGS sequence"/>
</dbReference>
<protein>
    <submittedName>
        <fullName evidence="1">Uncharacterized protein</fullName>
    </submittedName>
</protein>
<keyword evidence="2" id="KW-1185">Reference proteome</keyword>
<accession>A0AAV3ZEJ2</accession>
<gene>
    <name evidence="1" type="ORF">PoB_002416100</name>
</gene>
<dbReference type="EMBL" id="BLXT01002801">
    <property type="protein sequence ID" value="GFN97655.1"/>
    <property type="molecule type" value="Genomic_DNA"/>
</dbReference>
<sequence length="226" mass="25637">MSVQEVQLPTRDRQFGKTSECAHKRSNSHHGVGNFCKTSECAHKMSNSQHGIGESAKLPNVHTRGPTLNTGKAVWQDFRICTQEVQLSTWDRKFSKTSECAHKMSNSQHGIGNLARLPNMHTRGATLNKVSRQDIRMYTQEVELSTRDRNLARLPNMLTRGPTLNTGKAVWQDFRICTQEVQLSTWDRKFRKTSECAHKMSNSQHGIGNLGRLPNMYTRCATLNKV</sequence>
<name>A0AAV3ZEJ2_9GAST</name>
<reference evidence="1 2" key="1">
    <citation type="journal article" date="2021" name="Elife">
        <title>Chloroplast acquisition without the gene transfer in kleptoplastic sea slugs, Plakobranchus ocellatus.</title>
        <authorList>
            <person name="Maeda T."/>
            <person name="Takahashi S."/>
            <person name="Yoshida T."/>
            <person name="Shimamura S."/>
            <person name="Takaki Y."/>
            <person name="Nagai Y."/>
            <person name="Toyoda A."/>
            <person name="Suzuki Y."/>
            <person name="Arimoto A."/>
            <person name="Ishii H."/>
            <person name="Satoh N."/>
            <person name="Nishiyama T."/>
            <person name="Hasebe M."/>
            <person name="Maruyama T."/>
            <person name="Minagawa J."/>
            <person name="Obokata J."/>
            <person name="Shigenobu S."/>
        </authorList>
    </citation>
    <scope>NUCLEOTIDE SEQUENCE [LARGE SCALE GENOMIC DNA]</scope>
</reference>
<dbReference type="AlphaFoldDB" id="A0AAV3ZEJ2"/>
<proteinExistence type="predicted"/>
<organism evidence="1 2">
    <name type="scientific">Plakobranchus ocellatus</name>
    <dbReference type="NCBI Taxonomy" id="259542"/>
    <lineage>
        <taxon>Eukaryota</taxon>
        <taxon>Metazoa</taxon>
        <taxon>Spiralia</taxon>
        <taxon>Lophotrochozoa</taxon>
        <taxon>Mollusca</taxon>
        <taxon>Gastropoda</taxon>
        <taxon>Heterobranchia</taxon>
        <taxon>Euthyneura</taxon>
        <taxon>Panpulmonata</taxon>
        <taxon>Sacoglossa</taxon>
        <taxon>Placobranchoidea</taxon>
        <taxon>Plakobranchidae</taxon>
        <taxon>Plakobranchus</taxon>
    </lineage>
</organism>